<accession>A0A1V6PP77</accession>
<organism evidence="2 3">
    <name type="scientific">Penicillium antarcticum</name>
    <dbReference type="NCBI Taxonomy" id="416450"/>
    <lineage>
        <taxon>Eukaryota</taxon>
        <taxon>Fungi</taxon>
        <taxon>Dikarya</taxon>
        <taxon>Ascomycota</taxon>
        <taxon>Pezizomycotina</taxon>
        <taxon>Eurotiomycetes</taxon>
        <taxon>Eurotiomycetidae</taxon>
        <taxon>Eurotiales</taxon>
        <taxon>Aspergillaceae</taxon>
        <taxon>Penicillium</taxon>
    </lineage>
</organism>
<name>A0A1V6PP77_9EURO</name>
<comment type="caution">
    <text evidence="2">The sequence shown here is derived from an EMBL/GenBank/DDBJ whole genome shotgun (WGS) entry which is preliminary data.</text>
</comment>
<dbReference type="EMBL" id="MDYN01000083">
    <property type="protein sequence ID" value="OQD78764.1"/>
    <property type="molecule type" value="Genomic_DNA"/>
</dbReference>
<sequence length="125" mass="13822">MTFKWLKGSSEGPTNVGSDARQSGPDIFRLVGFFPTPMNGDNRVPMARLLTTIDCRRGPQGIGHENQRTYTFNDCTFDNTSMVIIGSASSKNETVVLRDAKSGRGFFANGDTDKETFLREFCGKK</sequence>
<dbReference type="Proteomes" id="UP000191672">
    <property type="component" value="Unassembled WGS sequence"/>
</dbReference>
<reference evidence="3" key="1">
    <citation type="journal article" date="2017" name="Nat. Microbiol.">
        <title>Global analysis of biosynthetic gene clusters reveals vast potential of secondary metabolite production in Penicillium species.</title>
        <authorList>
            <person name="Nielsen J.C."/>
            <person name="Grijseels S."/>
            <person name="Prigent S."/>
            <person name="Ji B."/>
            <person name="Dainat J."/>
            <person name="Nielsen K.F."/>
            <person name="Frisvad J.C."/>
            <person name="Workman M."/>
            <person name="Nielsen J."/>
        </authorList>
    </citation>
    <scope>NUCLEOTIDE SEQUENCE [LARGE SCALE GENOMIC DNA]</scope>
    <source>
        <strain evidence="3">IBT 31811</strain>
    </source>
</reference>
<evidence type="ECO:0000256" key="1">
    <source>
        <dbReference type="SAM" id="MobiDB-lite"/>
    </source>
</evidence>
<evidence type="ECO:0000313" key="2">
    <source>
        <dbReference type="EMBL" id="OQD78764.1"/>
    </source>
</evidence>
<evidence type="ECO:0000313" key="3">
    <source>
        <dbReference type="Proteomes" id="UP000191672"/>
    </source>
</evidence>
<feature type="compositionally biased region" description="Polar residues" evidence="1">
    <location>
        <begin position="11"/>
        <end position="21"/>
    </location>
</feature>
<feature type="region of interest" description="Disordered" evidence="1">
    <location>
        <begin position="1"/>
        <end position="21"/>
    </location>
</feature>
<keyword evidence="3" id="KW-1185">Reference proteome</keyword>
<gene>
    <name evidence="2" type="ORF">PENANT_c083G01350</name>
</gene>
<dbReference type="AlphaFoldDB" id="A0A1V6PP77"/>
<protein>
    <submittedName>
        <fullName evidence="2">Uncharacterized protein</fullName>
    </submittedName>
</protein>
<proteinExistence type="predicted"/>